<dbReference type="PANTHER" id="PTHR34539">
    <property type="entry name" value="T6J4.11 PROTEIN"/>
    <property type="match status" value="1"/>
</dbReference>
<evidence type="ECO:0000313" key="1">
    <source>
        <dbReference type="EMBL" id="CAA3019392.1"/>
    </source>
</evidence>
<protein>
    <submittedName>
        <fullName evidence="1">Uncharacterized protein</fullName>
    </submittedName>
</protein>
<gene>
    <name evidence="1" type="ORF">OLEA9_A012643</name>
</gene>
<keyword evidence="2" id="KW-1185">Reference proteome</keyword>
<dbReference type="EMBL" id="CACTIH010008354">
    <property type="protein sequence ID" value="CAA3019392.1"/>
    <property type="molecule type" value="Genomic_DNA"/>
</dbReference>
<proteinExistence type="predicted"/>
<comment type="caution">
    <text evidence="1">The sequence shown here is derived from an EMBL/GenBank/DDBJ whole genome shotgun (WGS) entry which is preliminary data.</text>
</comment>
<dbReference type="AlphaFoldDB" id="A0A8S0ULL7"/>
<dbReference type="Gramene" id="OE9A012643T1">
    <property type="protein sequence ID" value="OE9A012643C1"/>
    <property type="gene ID" value="OE9A012643"/>
</dbReference>
<feature type="non-terminal residue" evidence="1">
    <location>
        <position position="1"/>
    </location>
</feature>
<reference evidence="1 2" key="1">
    <citation type="submission" date="2019-12" db="EMBL/GenBank/DDBJ databases">
        <authorList>
            <person name="Alioto T."/>
            <person name="Alioto T."/>
            <person name="Gomez Garrido J."/>
        </authorList>
    </citation>
    <scope>NUCLEOTIDE SEQUENCE [LARGE SCALE GENOMIC DNA]</scope>
</reference>
<dbReference type="OrthoDB" id="781489at2759"/>
<organism evidence="1 2">
    <name type="scientific">Olea europaea subsp. europaea</name>
    <dbReference type="NCBI Taxonomy" id="158383"/>
    <lineage>
        <taxon>Eukaryota</taxon>
        <taxon>Viridiplantae</taxon>
        <taxon>Streptophyta</taxon>
        <taxon>Embryophyta</taxon>
        <taxon>Tracheophyta</taxon>
        <taxon>Spermatophyta</taxon>
        <taxon>Magnoliopsida</taxon>
        <taxon>eudicotyledons</taxon>
        <taxon>Gunneridae</taxon>
        <taxon>Pentapetalae</taxon>
        <taxon>asterids</taxon>
        <taxon>lamiids</taxon>
        <taxon>Lamiales</taxon>
        <taxon>Oleaceae</taxon>
        <taxon>Oleeae</taxon>
        <taxon>Olea</taxon>
    </lineage>
</organism>
<dbReference type="Proteomes" id="UP000594638">
    <property type="component" value="Unassembled WGS sequence"/>
</dbReference>
<evidence type="ECO:0000313" key="2">
    <source>
        <dbReference type="Proteomes" id="UP000594638"/>
    </source>
</evidence>
<accession>A0A8S0ULL7</accession>
<dbReference type="PANTHER" id="PTHR34539:SF19">
    <property type="entry name" value="T6J4.11 PROTEIN"/>
    <property type="match status" value="1"/>
</dbReference>
<name>A0A8S0ULL7_OLEEU</name>
<sequence>AEGGFIWTILGDDESELYTMSQDLDSFMKSFEEKIRGLPSPKVDLKSGSEESQLNLEYLLEASDDETGLPSLKASPAGVLSEMNRLGGG</sequence>